<dbReference type="InterPro" id="IPR025711">
    <property type="entry name" value="PepSY"/>
</dbReference>
<feature type="domain" description="PepSY" evidence="2">
    <location>
        <begin position="124"/>
        <end position="182"/>
    </location>
</feature>
<dbReference type="Proteomes" id="UP000326671">
    <property type="component" value="Unassembled WGS sequence"/>
</dbReference>
<evidence type="ECO:0000256" key="1">
    <source>
        <dbReference type="SAM" id="SignalP"/>
    </source>
</evidence>
<dbReference type="Gene3D" id="3.10.450.40">
    <property type="match status" value="2"/>
</dbReference>
<keyword evidence="4" id="KW-1185">Reference proteome</keyword>
<name>A0A5J5GZ66_9BACI</name>
<dbReference type="OrthoDB" id="5361545at2"/>
<feature type="domain" description="PepSY" evidence="2">
    <location>
        <begin position="43"/>
        <end position="95"/>
    </location>
</feature>
<comment type="caution">
    <text evidence="3">The sequence shown here is derived from an EMBL/GenBank/DDBJ whole genome shotgun (WGS) entry which is preliminary data.</text>
</comment>
<protein>
    <recommendedName>
        <fullName evidence="2">PepSY domain-containing protein</fullName>
    </recommendedName>
</protein>
<reference evidence="3 4" key="1">
    <citation type="submission" date="2019-09" db="EMBL/GenBank/DDBJ databases">
        <title>Whole genome sequences of isolates from the Mars Exploration Rovers.</title>
        <authorList>
            <person name="Seuylemezian A."/>
            <person name="Vaishampayan P."/>
        </authorList>
    </citation>
    <scope>NUCLEOTIDE SEQUENCE [LARGE SCALE GENOMIC DNA]</scope>
    <source>
        <strain evidence="3 4">MER_TA_151</strain>
    </source>
</reference>
<proteinExistence type="predicted"/>
<evidence type="ECO:0000313" key="3">
    <source>
        <dbReference type="EMBL" id="KAA9012674.1"/>
    </source>
</evidence>
<feature type="signal peptide" evidence="1">
    <location>
        <begin position="1"/>
        <end position="26"/>
    </location>
</feature>
<accession>A0A5J5GZ66</accession>
<sequence>MMMKGKILIGFVCTAVVLGGSFAAVAAKNQDNTLEDQNKKEFITLQDAETIALKEVNGTVESIDLETKVGKSYYEVEIEKDHMDYDIYIDAVTGEPYSIKQDDKGFDDDKFVDQGKSTNSAGTAISETEAVAIAEKAVNGKMVEIEKEHDDGILKYQLELRTDRGEAEVDIDAHTGKIIEIEYDDED</sequence>
<dbReference type="AlphaFoldDB" id="A0A5J5GZ66"/>
<feature type="chain" id="PRO_5039641043" description="PepSY domain-containing protein" evidence="1">
    <location>
        <begin position="27"/>
        <end position="187"/>
    </location>
</feature>
<keyword evidence="1" id="KW-0732">Signal</keyword>
<evidence type="ECO:0000259" key="2">
    <source>
        <dbReference type="Pfam" id="PF03413"/>
    </source>
</evidence>
<dbReference type="EMBL" id="VYKL01000059">
    <property type="protein sequence ID" value="KAA9012674.1"/>
    <property type="molecule type" value="Genomic_DNA"/>
</dbReference>
<evidence type="ECO:0000313" key="4">
    <source>
        <dbReference type="Proteomes" id="UP000326671"/>
    </source>
</evidence>
<dbReference type="Pfam" id="PF03413">
    <property type="entry name" value="PepSY"/>
    <property type="match status" value="2"/>
</dbReference>
<gene>
    <name evidence="3" type="ORF">F4V44_25315</name>
</gene>
<organism evidence="3 4">
    <name type="scientific">Niallia endozanthoxylica</name>
    <dbReference type="NCBI Taxonomy" id="2036016"/>
    <lineage>
        <taxon>Bacteria</taxon>
        <taxon>Bacillati</taxon>
        <taxon>Bacillota</taxon>
        <taxon>Bacilli</taxon>
        <taxon>Bacillales</taxon>
        <taxon>Bacillaceae</taxon>
        <taxon>Niallia</taxon>
    </lineage>
</organism>